<organism evidence="3 4">
    <name type="scientific">Ignatzschineria indica</name>
    <dbReference type="NCBI Taxonomy" id="472583"/>
    <lineage>
        <taxon>Bacteria</taxon>
        <taxon>Pseudomonadati</taxon>
        <taxon>Pseudomonadota</taxon>
        <taxon>Gammaproteobacteria</taxon>
        <taxon>Cardiobacteriales</taxon>
        <taxon>Ignatzschineriaceae</taxon>
        <taxon>Ignatzschineria</taxon>
    </lineage>
</organism>
<dbReference type="PANTHER" id="PTHR43540:SF1">
    <property type="entry name" value="ISOCHORISMATASE HYDROLASE"/>
    <property type="match status" value="1"/>
</dbReference>
<accession>A0A2U2AK84</accession>
<proteinExistence type="predicted"/>
<reference evidence="3 4" key="1">
    <citation type="journal article" date="2018" name="Genome Announc.">
        <title>Ignatzschineria cameli sp. nov., isolated from necrotic foot tissue of dromedaries (Camelus dromedarius) and associated maggots (Wohlfahrtia species) in Dubai.</title>
        <authorList>
            <person name="Tsang C.C."/>
            <person name="Tang J.Y."/>
            <person name="Fong J.Y."/>
            <person name="Kinne J."/>
            <person name="Lee H.H."/>
            <person name="Joseph M."/>
            <person name="Jose S."/>
            <person name="Schuster R.K."/>
            <person name="Tang Y."/>
            <person name="Sivakumar S."/>
            <person name="Chen J.H."/>
            <person name="Teng J.L."/>
            <person name="Lau S.K."/>
            <person name="Wernery U."/>
            <person name="Woo P.C."/>
        </authorList>
    </citation>
    <scope>NUCLEOTIDE SEQUENCE [LARGE SCALE GENOMIC DNA]</scope>
    <source>
        <strain evidence="3 4">KCTC 22643</strain>
    </source>
</reference>
<dbReference type="GO" id="GO:0016787">
    <property type="term" value="F:hydrolase activity"/>
    <property type="evidence" value="ECO:0007669"/>
    <property type="project" value="UniProtKB-KW"/>
</dbReference>
<dbReference type="PANTHER" id="PTHR43540">
    <property type="entry name" value="PEROXYUREIDOACRYLATE/UREIDOACRYLATE AMIDOHYDROLASE-RELATED"/>
    <property type="match status" value="1"/>
</dbReference>
<dbReference type="Pfam" id="PF00857">
    <property type="entry name" value="Isochorismatase"/>
    <property type="match status" value="1"/>
</dbReference>
<evidence type="ECO:0000259" key="2">
    <source>
        <dbReference type="Pfam" id="PF00857"/>
    </source>
</evidence>
<dbReference type="Proteomes" id="UP000244948">
    <property type="component" value="Unassembled WGS sequence"/>
</dbReference>
<name>A0A2U2AK84_9GAMM</name>
<dbReference type="InterPro" id="IPR050272">
    <property type="entry name" value="Isochorismatase-like_hydrls"/>
</dbReference>
<dbReference type="RefSeq" id="WP_109236429.1">
    <property type="nucleotide sequence ID" value="NZ_BMXZ01000002.1"/>
</dbReference>
<gene>
    <name evidence="3" type="ORF">DC082_07445</name>
</gene>
<dbReference type="SUPFAM" id="SSF52499">
    <property type="entry name" value="Isochorismatase-like hydrolases"/>
    <property type="match status" value="1"/>
</dbReference>
<feature type="domain" description="Isochorismatase-like" evidence="2">
    <location>
        <begin position="7"/>
        <end position="187"/>
    </location>
</feature>
<evidence type="ECO:0000256" key="1">
    <source>
        <dbReference type="ARBA" id="ARBA00022801"/>
    </source>
</evidence>
<dbReference type="CDD" id="cd00431">
    <property type="entry name" value="cysteine_hydrolases"/>
    <property type="match status" value="1"/>
</dbReference>
<keyword evidence="1 3" id="KW-0378">Hydrolase</keyword>
<evidence type="ECO:0000313" key="4">
    <source>
        <dbReference type="Proteomes" id="UP000244948"/>
    </source>
</evidence>
<keyword evidence="4" id="KW-1185">Reference proteome</keyword>
<evidence type="ECO:0000313" key="3">
    <source>
        <dbReference type="EMBL" id="PWD83233.1"/>
    </source>
</evidence>
<comment type="caution">
    <text evidence="3">The sequence shown here is derived from an EMBL/GenBank/DDBJ whole genome shotgun (WGS) entry which is preliminary data.</text>
</comment>
<dbReference type="InterPro" id="IPR000868">
    <property type="entry name" value="Isochorismatase-like_dom"/>
</dbReference>
<sequence length="196" mass="22030">MKKKSKALVLIDLIEDIVGKEGLSNSSYQQFLQRNILEESNRAISFARLENVPIVWVKVGFADDYHDIPRFSPMFHQAKERGALRLNSPNNCWIKGLEQSEEDHYFIKKGVSIFTGNNLARWLEISKIDTLILGGVSSLLAIQSSARDAHELGFRVYVVDELCAAKSLELHQESMNALEGLATVISISELKKLLEA</sequence>
<protein>
    <submittedName>
        <fullName evidence="3">Cysteine hydrolase</fullName>
    </submittedName>
</protein>
<dbReference type="InterPro" id="IPR036380">
    <property type="entry name" value="Isochorismatase-like_sf"/>
</dbReference>
<dbReference type="Gene3D" id="3.40.50.850">
    <property type="entry name" value="Isochorismatase-like"/>
    <property type="match status" value="1"/>
</dbReference>
<dbReference type="AlphaFoldDB" id="A0A2U2AK84"/>
<dbReference type="EMBL" id="QEWR01000003">
    <property type="protein sequence ID" value="PWD83233.1"/>
    <property type="molecule type" value="Genomic_DNA"/>
</dbReference>